<name>A0ABM4R3P3_BOSIN</name>
<evidence type="ECO:0000256" key="1">
    <source>
        <dbReference type="ARBA" id="ARBA00004167"/>
    </source>
</evidence>
<keyword evidence="3 6" id="KW-1133">Transmembrane helix</keyword>
<gene>
    <name evidence="8" type="primary">ERLN</name>
</gene>
<accession>A0ABM4R3P3</accession>
<dbReference type="RefSeq" id="XP_070630170.1">
    <property type="nucleotide sequence ID" value="XM_070774069.1"/>
</dbReference>
<feature type="compositionally biased region" description="Polar residues" evidence="5">
    <location>
        <begin position="18"/>
        <end position="66"/>
    </location>
</feature>
<evidence type="ECO:0000256" key="5">
    <source>
        <dbReference type="SAM" id="MobiDB-lite"/>
    </source>
</evidence>
<evidence type="ECO:0000256" key="3">
    <source>
        <dbReference type="ARBA" id="ARBA00022989"/>
    </source>
</evidence>
<keyword evidence="2 6" id="KW-0812">Transmembrane</keyword>
<feature type="transmembrane region" description="Helical" evidence="6">
    <location>
        <begin position="114"/>
        <end position="137"/>
    </location>
</feature>
<keyword evidence="4 6" id="KW-0472">Membrane</keyword>
<proteinExistence type="predicted"/>
<keyword evidence="7" id="KW-1185">Reference proteome</keyword>
<evidence type="ECO:0000313" key="8">
    <source>
        <dbReference type="RefSeq" id="XP_070630170.1"/>
    </source>
</evidence>
<dbReference type="GeneID" id="109573837"/>
<dbReference type="InterPro" id="IPR031671">
    <property type="entry name" value="SMIM5/18/22"/>
</dbReference>
<reference evidence="8" key="1">
    <citation type="submission" date="2025-08" db="UniProtKB">
        <authorList>
            <consortium name="RefSeq"/>
        </authorList>
    </citation>
    <scope>IDENTIFICATION</scope>
    <source>
        <tissue evidence="8">Blood</tissue>
    </source>
</reference>
<organism evidence="7 8">
    <name type="scientific">Bos indicus</name>
    <name type="common">Zebu</name>
    <dbReference type="NCBI Taxonomy" id="9915"/>
    <lineage>
        <taxon>Eukaryota</taxon>
        <taxon>Metazoa</taxon>
        <taxon>Chordata</taxon>
        <taxon>Craniata</taxon>
        <taxon>Vertebrata</taxon>
        <taxon>Euteleostomi</taxon>
        <taxon>Mammalia</taxon>
        <taxon>Eutheria</taxon>
        <taxon>Laurasiatheria</taxon>
        <taxon>Artiodactyla</taxon>
        <taxon>Ruminantia</taxon>
        <taxon>Pecora</taxon>
        <taxon>Bovidae</taxon>
        <taxon>Bovinae</taxon>
        <taxon>Bos</taxon>
    </lineage>
</organism>
<evidence type="ECO:0000256" key="6">
    <source>
        <dbReference type="SAM" id="Phobius"/>
    </source>
</evidence>
<evidence type="ECO:0000313" key="7">
    <source>
        <dbReference type="Proteomes" id="UP001652663"/>
    </source>
</evidence>
<dbReference type="Proteomes" id="UP001652663">
    <property type="component" value="Chromosome 19"/>
</dbReference>
<dbReference type="Pfam" id="PF15831">
    <property type="entry name" value="SMIM5_18_22"/>
    <property type="match status" value="1"/>
</dbReference>
<sequence length="149" mass="16432">MGGAPALGPPEQVLSVDTARTLQPTRPEQPSKTASQEGRTQQRGCFSESGQSSGLLAVSSARSLQSVALEDSPDPPSLRTQDREQQTRVQMDRMLSKYSWKVEFWENPWDQGGLAVIVLFFTTVLSLVLFAIIFGFLPMNKATNQKEES</sequence>
<feature type="region of interest" description="Disordered" evidence="5">
    <location>
        <begin position="1"/>
        <end position="88"/>
    </location>
</feature>
<evidence type="ECO:0000256" key="4">
    <source>
        <dbReference type="ARBA" id="ARBA00023136"/>
    </source>
</evidence>
<protein>
    <submittedName>
        <fullName evidence="8">Small integral membrane protein 6 isoform X1</fullName>
    </submittedName>
</protein>
<evidence type="ECO:0000256" key="2">
    <source>
        <dbReference type="ARBA" id="ARBA00022692"/>
    </source>
</evidence>
<comment type="subcellular location">
    <subcellularLocation>
        <location evidence="1">Membrane</location>
        <topology evidence="1">Single-pass membrane protein</topology>
    </subcellularLocation>
</comment>